<feature type="transmembrane region" description="Helical" evidence="12">
    <location>
        <begin position="39"/>
        <end position="59"/>
    </location>
</feature>
<feature type="transmembrane region" description="Helical" evidence="12">
    <location>
        <begin position="495"/>
        <end position="519"/>
    </location>
</feature>
<comment type="subcellular location">
    <subcellularLocation>
        <location evidence="1">Cell inner membrane</location>
        <topology evidence="1">Multi-pass membrane protein</topology>
    </subcellularLocation>
</comment>
<evidence type="ECO:0000256" key="4">
    <source>
        <dbReference type="ARBA" id="ARBA00022475"/>
    </source>
</evidence>
<evidence type="ECO:0000256" key="6">
    <source>
        <dbReference type="ARBA" id="ARBA00022538"/>
    </source>
</evidence>
<keyword evidence="8" id="KW-0630">Potassium</keyword>
<dbReference type="InterPro" id="IPR004772">
    <property type="entry name" value="TrkH"/>
</dbReference>
<keyword evidence="11 12" id="KW-0472">Membrane</keyword>
<dbReference type="GeneID" id="36512447"/>
<dbReference type="EMBL" id="CP028858">
    <property type="protein sequence ID" value="AWB27661.1"/>
    <property type="molecule type" value="Genomic_DNA"/>
</dbReference>
<keyword evidence="14" id="KW-1185">Reference proteome</keyword>
<feature type="transmembrane region" description="Helical" evidence="12">
    <location>
        <begin position="12"/>
        <end position="33"/>
    </location>
</feature>
<keyword evidence="3" id="KW-0813">Transport</keyword>
<evidence type="ECO:0000256" key="11">
    <source>
        <dbReference type="ARBA" id="ARBA00023136"/>
    </source>
</evidence>
<evidence type="ECO:0000256" key="8">
    <source>
        <dbReference type="ARBA" id="ARBA00022958"/>
    </source>
</evidence>
<evidence type="ECO:0000313" key="13">
    <source>
        <dbReference type="EMBL" id="AWB27661.1"/>
    </source>
</evidence>
<dbReference type="PANTHER" id="PTHR32024">
    <property type="entry name" value="TRK SYSTEM POTASSIUM UPTAKE PROTEIN TRKG-RELATED"/>
    <property type="match status" value="1"/>
</dbReference>
<dbReference type="GO" id="GO:0005886">
    <property type="term" value="C:plasma membrane"/>
    <property type="evidence" value="ECO:0007669"/>
    <property type="project" value="UniProtKB-SubCell"/>
</dbReference>
<proteinExistence type="inferred from homology"/>
<organism evidence="13 14">
    <name type="scientific">Halococcoides cellulosivorans</name>
    <dbReference type="NCBI Taxonomy" id="1679096"/>
    <lineage>
        <taxon>Archaea</taxon>
        <taxon>Methanobacteriati</taxon>
        <taxon>Methanobacteriota</taxon>
        <taxon>Stenosarchaea group</taxon>
        <taxon>Halobacteria</taxon>
        <taxon>Halobacteriales</taxon>
        <taxon>Haloarculaceae</taxon>
        <taxon>Halococcoides</taxon>
    </lineage>
</organism>
<dbReference type="Proteomes" id="UP000244727">
    <property type="component" value="Chromosome"/>
</dbReference>
<dbReference type="Pfam" id="PF02386">
    <property type="entry name" value="TrkH"/>
    <property type="match status" value="2"/>
</dbReference>
<dbReference type="RefSeq" id="WP_108382164.1">
    <property type="nucleotide sequence ID" value="NZ_CP028858.1"/>
</dbReference>
<feature type="transmembrane region" description="Helical" evidence="12">
    <location>
        <begin position="366"/>
        <end position="392"/>
    </location>
</feature>
<feature type="transmembrane region" description="Helical" evidence="12">
    <location>
        <begin position="152"/>
        <end position="173"/>
    </location>
</feature>
<dbReference type="PIRSF" id="PIRSF006247">
    <property type="entry name" value="TrkH"/>
    <property type="match status" value="1"/>
</dbReference>
<evidence type="ECO:0000313" key="14">
    <source>
        <dbReference type="Proteomes" id="UP000244727"/>
    </source>
</evidence>
<evidence type="ECO:0000256" key="5">
    <source>
        <dbReference type="ARBA" id="ARBA00022519"/>
    </source>
</evidence>
<feature type="transmembrane region" description="Helical" evidence="12">
    <location>
        <begin position="298"/>
        <end position="322"/>
    </location>
</feature>
<evidence type="ECO:0000256" key="1">
    <source>
        <dbReference type="ARBA" id="ARBA00004429"/>
    </source>
</evidence>
<keyword evidence="9 12" id="KW-1133">Transmembrane helix</keyword>
<sequence>MTWHVDWRASVGLVGTVVKYLSATMVVPLAVAIVYRADIATFVLAMAATAVIGVALERIDPDPDIGPREALVLVATVWLAAAICGAIPFLIAGIGTESTVGLSLASPGAAIESIVNALFESMSGVTTTGATVLGTIGFEQHSHALLIWRQQLQWLGGMGIIVLMIAILPELAVNGAELMESEAPGPELQKLTPKIAQTARVLWLLYAGFTLLLVAILWGIGVTGLAPEMTLYQALAHGFSTLPTGGFSPKADSIGAFAAVVQWVVIPFMVVAGVNFALFWHAVRGEFQVLLDNTEFKVYTGAIAVFVAVVFGLLLGGGAPALEIGGATAGRPGNALRQAAFQIASLLNSTGFATSNFAQWDAHVRIVLLFAMFVGGSAGSTGGGIKVVRWLVVGKAIRRELFTAAHPRAVVPVRLAGSVVEERTVRAILTFTVLYFVLFGLGSVFFALDAARVGIDLTILEATSGALATLGNIGPGFGRIGPFGSYLFLPETSKLVMILFMWLGRLEIVPVLALFIGGLDRSP</sequence>
<keyword evidence="6" id="KW-0633">Potassium transport</keyword>
<dbReference type="PANTHER" id="PTHR32024:SF2">
    <property type="entry name" value="TRK SYSTEM POTASSIUM UPTAKE PROTEIN TRKG-RELATED"/>
    <property type="match status" value="1"/>
</dbReference>
<evidence type="ECO:0000256" key="10">
    <source>
        <dbReference type="ARBA" id="ARBA00023065"/>
    </source>
</evidence>
<keyword evidence="7 12" id="KW-0812">Transmembrane</keyword>
<comment type="similarity">
    <text evidence="2">Belongs to the TrkH potassium transport family.</text>
</comment>
<reference evidence="13 14" key="1">
    <citation type="submission" date="2018-04" db="EMBL/GenBank/DDBJ databases">
        <title>Halococcoides cellulosivorans gen. nov., sp. nov., an extremely halophilic cellulose-utilizing haloarchaeon from hypersaline lakes.</title>
        <authorList>
            <person name="Sorokin D.Y."/>
            <person name="Toshchakov S.V."/>
            <person name="Samarov N.I."/>
            <person name="Korzhenkov A."/>
            <person name="Kublanov I.V."/>
        </authorList>
    </citation>
    <scope>NUCLEOTIDE SEQUENCE [LARGE SCALE GENOMIC DNA]</scope>
    <source>
        <strain evidence="13 14">HArcel1</strain>
    </source>
</reference>
<evidence type="ECO:0000256" key="2">
    <source>
        <dbReference type="ARBA" id="ARBA00009137"/>
    </source>
</evidence>
<name>A0A2R4X1K0_9EURY</name>
<feature type="transmembrane region" description="Helical" evidence="12">
    <location>
        <begin position="427"/>
        <end position="448"/>
    </location>
</feature>
<evidence type="ECO:0000256" key="7">
    <source>
        <dbReference type="ARBA" id="ARBA00022692"/>
    </source>
</evidence>
<feature type="transmembrane region" description="Helical" evidence="12">
    <location>
        <begin position="254"/>
        <end position="278"/>
    </location>
</feature>
<evidence type="ECO:0000256" key="12">
    <source>
        <dbReference type="SAM" id="Phobius"/>
    </source>
</evidence>
<keyword evidence="10" id="KW-0406">Ion transport</keyword>
<evidence type="ECO:0000256" key="9">
    <source>
        <dbReference type="ARBA" id="ARBA00022989"/>
    </source>
</evidence>
<accession>A0A2R4X1K0</accession>
<feature type="transmembrane region" description="Helical" evidence="12">
    <location>
        <begin position="71"/>
        <end position="94"/>
    </location>
</feature>
<evidence type="ECO:0000256" key="3">
    <source>
        <dbReference type="ARBA" id="ARBA00022448"/>
    </source>
</evidence>
<dbReference type="AlphaFoldDB" id="A0A2R4X1K0"/>
<dbReference type="KEGG" id="harc:HARCEL1_08030"/>
<dbReference type="InterPro" id="IPR003445">
    <property type="entry name" value="Cat_transpt"/>
</dbReference>
<protein>
    <submittedName>
        <fullName evidence="13">Potassium transporter TrkH</fullName>
    </submittedName>
</protein>
<keyword evidence="4" id="KW-1003">Cell membrane</keyword>
<keyword evidence="5" id="KW-0997">Cell inner membrane</keyword>
<gene>
    <name evidence="13" type="ORF">HARCEL1_08030</name>
</gene>
<feature type="transmembrane region" description="Helical" evidence="12">
    <location>
        <begin position="201"/>
        <end position="221"/>
    </location>
</feature>
<dbReference type="GO" id="GO:0015379">
    <property type="term" value="F:potassium:chloride symporter activity"/>
    <property type="evidence" value="ECO:0007669"/>
    <property type="project" value="InterPro"/>
</dbReference>